<evidence type="ECO:0000313" key="3">
    <source>
        <dbReference type="EMBL" id="MBD3323005.1"/>
    </source>
</evidence>
<keyword evidence="1" id="KW-0732">Signal</keyword>
<dbReference type="PANTHER" id="PTHR36194">
    <property type="entry name" value="S-LAYER-LIKE PROTEIN"/>
    <property type="match status" value="1"/>
</dbReference>
<dbReference type="PANTHER" id="PTHR36194:SF1">
    <property type="entry name" value="S-LAYER-LIKE PROTEIN"/>
    <property type="match status" value="1"/>
</dbReference>
<dbReference type="Pfam" id="PF14326">
    <property type="entry name" value="DUF4384"/>
    <property type="match status" value="1"/>
</dbReference>
<protein>
    <submittedName>
        <fullName evidence="3">DUF4384 domain-containing protein</fullName>
    </submittedName>
</protein>
<gene>
    <name evidence="3" type="ORF">GF339_00380</name>
</gene>
<evidence type="ECO:0000259" key="2">
    <source>
        <dbReference type="Pfam" id="PF14326"/>
    </source>
</evidence>
<dbReference type="Proteomes" id="UP000649604">
    <property type="component" value="Unassembled WGS sequence"/>
</dbReference>
<reference evidence="3" key="1">
    <citation type="submission" date="2019-11" db="EMBL/GenBank/DDBJ databases">
        <title>Microbial mats filling the niche in hypersaline microbial mats.</title>
        <authorList>
            <person name="Wong H.L."/>
            <person name="Macleod F.I."/>
            <person name="White R.A. III"/>
            <person name="Burns B.P."/>
        </authorList>
    </citation>
    <scope>NUCLEOTIDE SEQUENCE</scope>
    <source>
        <strain evidence="3">Rbin_158</strain>
    </source>
</reference>
<accession>A0A9D5JRW9</accession>
<proteinExistence type="predicted"/>
<sequence length="199" mass="22605">MRISITCISLIALLVGSVLTGDVTKAEDEQFSPVYMELMEKLEDLNPHETIQVKMGVEKERYDIGDPFEIRFQASEDSYITLMDISTNGDITFIAPSQQVRDTQIEGGRVYSTLYDFDLNITIAPPIGVEVINLFCSAEKVQLFETTFEQTPFYTISKDDEEELKQLIARLDRFKDVEWSGSSVKVLIGPQSRAVPRKY</sequence>
<evidence type="ECO:0000256" key="1">
    <source>
        <dbReference type="SAM" id="SignalP"/>
    </source>
</evidence>
<dbReference type="AlphaFoldDB" id="A0A9D5JRW9"/>
<name>A0A9D5JRW9_9BACT</name>
<dbReference type="InterPro" id="IPR025493">
    <property type="entry name" value="DUF4384"/>
</dbReference>
<evidence type="ECO:0000313" key="4">
    <source>
        <dbReference type="Proteomes" id="UP000649604"/>
    </source>
</evidence>
<comment type="caution">
    <text evidence="3">The sequence shown here is derived from an EMBL/GenBank/DDBJ whole genome shotgun (WGS) entry which is preliminary data.</text>
</comment>
<feature type="chain" id="PRO_5038714030" evidence="1">
    <location>
        <begin position="21"/>
        <end position="199"/>
    </location>
</feature>
<dbReference type="EMBL" id="WJJP01000009">
    <property type="protein sequence ID" value="MBD3323005.1"/>
    <property type="molecule type" value="Genomic_DNA"/>
</dbReference>
<feature type="signal peptide" evidence="1">
    <location>
        <begin position="1"/>
        <end position="20"/>
    </location>
</feature>
<organism evidence="3 4">
    <name type="scientific">candidate division KSB3 bacterium</name>
    <dbReference type="NCBI Taxonomy" id="2044937"/>
    <lineage>
        <taxon>Bacteria</taxon>
        <taxon>candidate division KSB3</taxon>
    </lineage>
</organism>
<feature type="domain" description="DUF4384" evidence="2">
    <location>
        <begin position="62"/>
        <end position="139"/>
    </location>
</feature>
<feature type="non-terminal residue" evidence="3">
    <location>
        <position position="199"/>
    </location>
</feature>